<sequence>MEGKCSEGPAIGIDLGTTYSCVAVWLNDRVEIITNDQGNRTTPSYVAFTDTQRMTGDAAKNQAAANPTNTVFDAKRLIGRNFSDPCVLNDSMLWPFKVTAGPDDKPMIVVTYKSEEKHFYAEEISSMILTKMREIAENYLGSTVKNAVVTVPAYFNNSQRQATKDAGAIAGLNIMRMINEPTAAAIAYGLDKKSSIVGERNIFVFDLGGGTFDVSLLKITENVFEVKATAGDTHLGGEDFDNRLVNHFVLQFKRKNKKDISGNARALRRLRTACERGKRALSSTIDATIEVDCLCDGIDFSSTITRAKFEELNMDLFTQCLQTVEMCLKDAKMNKYDVHDVVIVGGSTRIPKVQQLLRNFFNGKDLCKDINPDEAVAFGAAVQAAVLSGQGNEKVNSLTLLDVTPLSLGVDVKGDLMSVVIPRNTIIPTKKEGGFTTCFDNQSSILLSIYEGERTIASENNLLGLFTLSGIPPALRHVPSVKVCFDIDTNGILKVTAVEKASGNENGIAITNVLGSLSEKEISRMIQDAEKFKVEDERRRKKALAKNDLEDHIYYMKKALKEKEISSKISPGEMGYMQNAITRVLLWLDGNQNAEAGELEHRKKELMNACTPIVWLKLVMMRMMV</sequence>
<comment type="caution">
    <text evidence="1">The sequence shown here is derived from an EMBL/GenBank/DDBJ whole genome shotgun (WGS) entry which is preliminary data.</text>
</comment>
<evidence type="ECO:0000313" key="2">
    <source>
        <dbReference type="Proteomes" id="UP000828941"/>
    </source>
</evidence>
<reference evidence="1 2" key="1">
    <citation type="journal article" date="2022" name="DNA Res.">
        <title>Chromosomal-level genome assembly of the orchid tree Bauhinia variegata (Leguminosae; Cercidoideae) supports the allotetraploid origin hypothesis of Bauhinia.</title>
        <authorList>
            <person name="Zhong Y."/>
            <person name="Chen Y."/>
            <person name="Zheng D."/>
            <person name="Pang J."/>
            <person name="Liu Y."/>
            <person name="Luo S."/>
            <person name="Meng S."/>
            <person name="Qian L."/>
            <person name="Wei D."/>
            <person name="Dai S."/>
            <person name="Zhou R."/>
        </authorList>
    </citation>
    <scope>NUCLEOTIDE SEQUENCE [LARGE SCALE GENOMIC DNA]</scope>
    <source>
        <strain evidence="1">BV-YZ2020</strain>
    </source>
</reference>
<evidence type="ECO:0000313" key="1">
    <source>
        <dbReference type="EMBL" id="KAI4352394.1"/>
    </source>
</evidence>
<gene>
    <name evidence="1" type="ORF">L6164_006652</name>
</gene>
<dbReference type="Proteomes" id="UP000828941">
    <property type="component" value="Chromosome 3"/>
</dbReference>
<name>A0ACB9PUB7_BAUVA</name>
<protein>
    <submittedName>
        <fullName evidence="1">Uncharacterized protein</fullName>
    </submittedName>
</protein>
<organism evidence="1 2">
    <name type="scientific">Bauhinia variegata</name>
    <name type="common">Purple orchid tree</name>
    <name type="synonym">Phanera variegata</name>
    <dbReference type="NCBI Taxonomy" id="167791"/>
    <lineage>
        <taxon>Eukaryota</taxon>
        <taxon>Viridiplantae</taxon>
        <taxon>Streptophyta</taxon>
        <taxon>Embryophyta</taxon>
        <taxon>Tracheophyta</taxon>
        <taxon>Spermatophyta</taxon>
        <taxon>Magnoliopsida</taxon>
        <taxon>eudicotyledons</taxon>
        <taxon>Gunneridae</taxon>
        <taxon>Pentapetalae</taxon>
        <taxon>rosids</taxon>
        <taxon>fabids</taxon>
        <taxon>Fabales</taxon>
        <taxon>Fabaceae</taxon>
        <taxon>Cercidoideae</taxon>
        <taxon>Cercideae</taxon>
        <taxon>Bauhiniinae</taxon>
        <taxon>Bauhinia</taxon>
    </lineage>
</organism>
<proteinExistence type="predicted"/>
<accession>A0ACB9PUB7</accession>
<keyword evidence="2" id="KW-1185">Reference proteome</keyword>
<dbReference type="EMBL" id="CM039428">
    <property type="protein sequence ID" value="KAI4352394.1"/>
    <property type="molecule type" value="Genomic_DNA"/>
</dbReference>